<dbReference type="AlphaFoldDB" id="A0A1E7YLV9"/>
<dbReference type="Proteomes" id="UP000175616">
    <property type="component" value="Unassembled WGS sequence"/>
</dbReference>
<organism evidence="1 2">
    <name type="scientific">Acidithiobacillus caldus</name>
    <dbReference type="NCBI Taxonomy" id="33059"/>
    <lineage>
        <taxon>Bacteria</taxon>
        <taxon>Pseudomonadati</taxon>
        <taxon>Pseudomonadota</taxon>
        <taxon>Acidithiobacillia</taxon>
        <taxon>Acidithiobacillales</taxon>
        <taxon>Acidithiobacillaceae</taxon>
        <taxon>Acidithiobacillus</taxon>
    </lineage>
</organism>
<dbReference type="OMA" id="ALGWPRM"/>
<protein>
    <recommendedName>
        <fullName evidence="3">Dicarboxylate transport domain-containing protein</fullName>
    </recommendedName>
</protein>
<comment type="caution">
    <text evidence="1">The sequence shown here is derived from an EMBL/GenBank/DDBJ whole genome shotgun (WGS) entry which is preliminary data.</text>
</comment>
<dbReference type="RefSeq" id="WP_014002198.1">
    <property type="nucleotide sequence ID" value="NZ_CP026328.2"/>
</dbReference>
<sequence length="697" mass="75431">MTAISPPAFSLPEPIVRRWGALLAVLGFSLSYGCAQARATILELRAQSITGPGFSLQQPRLRLHTLGHGGERIDLSSAALQLGRHGGWQQATFACTLHTSGPWRCDAGTGQILSRAYGPLSLHFSGAIAALNGAAGMQLTLRGKRAGDWRGQWQSTAGGTWHGHLQGQAPAQTWLASLLPPHWHSSGTLVVTGQAQGASWHELSIAAMDVEAHNLGWQSPDGLQAAEHGRASLRVVAMHGTDWRGSAVLHWQKGALLWTPWFAEAPKEGPVQLSSNWLVGKGFWELRDGELRWPGLGQAGFRAERMGRQPLAWSLDAREVQMRPFYAQWIRPILSTGSVPARLDAGGVAEIALRFGPGLRSARWRWRDGALTDPRGYLRIDGIASSGHWSATGPGRASLNWREGAVYALPFGALDGDFTLGPHTLESRSPMQVALLGGSIGLRNLRASWRTGRLSLRMNGALHDLQLAPLTRDLGWPPFSGTLSASLPQLAYADGRLSTDGTLAAQVFGGQVEVRDLAISHFLGTAPVLTADIRLHRLHLRPMTDVFHFGYINGALDGYIHHLVLLDWRPVSFDARLYSQREPGLEQEISATAIENLSRLGGGGGIGGLFQGLYLRLFKTFHYEKLGMGVRLTDGVAELSGIGGAEDAEKSDHFTLLQGAGLPRVNIVGYNRRTQWSELVSRLLAAIRGETPIQGGP</sequence>
<dbReference type="GeneID" id="92930292"/>
<reference evidence="1 2" key="1">
    <citation type="submission" date="2016-06" db="EMBL/GenBank/DDBJ databases">
        <title>Gene turnover analysis identifies the evolutionary adaptation of the extremophile Acidithiobacillus caldus.</title>
        <authorList>
            <person name="Zhang X."/>
        </authorList>
    </citation>
    <scope>NUCLEOTIDE SEQUENCE [LARGE SCALE GENOMIC DNA]</scope>
    <source>
        <strain evidence="1 2">DX</strain>
    </source>
</reference>
<gene>
    <name evidence="1" type="ORF">BAE27_09695</name>
</gene>
<evidence type="ECO:0008006" key="3">
    <source>
        <dbReference type="Google" id="ProtNLM"/>
    </source>
</evidence>
<evidence type="ECO:0000313" key="1">
    <source>
        <dbReference type="EMBL" id="OFC33611.1"/>
    </source>
</evidence>
<name>A0A1E7YLV9_9PROT</name>
<evidence type="ECO:0000313" key="2">
    <source>
        <dbReference type="Proteomes" id="UP000175616"/>
    </source>
</evidence>
<dbReference type="EMBL" id="LZYE01000251">
    <property type="protein sequence ID" value="OFC33611.1"/>
    <property type="molecule type" value="Genomic_DNA"/>
</dbReference>
<proteinExistence type="predicted"/>
<accession>A0A1E7YLV9</accession>